<evidence type="ECO:0000313" key="2">
    <source>
        <dbReference type="EMBL" id="KAF2422441.1"/>
    </source>
</evidence>
<comment type="caution">
    <text evidence="2">The sequence shown here is derived from an EMBL/GenBank/DDBJ whole genome shotgun (WGS) entry which is preliminary data.</text>
</comment>
<evidence type="ECO:0000256" key="1">
    <source>
        <dbReference type="SAM" id="MobiDB-lite"/>
    </source>
</evidence>
<feature type="region of interest" description="Disordered" evidence="1">
    <location>
        <begin position="104"/>
        <end position="132"/>
    </location>
</feature>
<reference evidence="2" key="1">
    <citation type="journal article" date="2020" name="Stud. Mycol.">
        <title>101 Dothideomycetes genomes: a test case for predicting lifestyles and emergence of pathogens.</title>
        <authorList>
            <person name="Haridas S."/>
            <person name="Albert R."/>
            <person name="Binder M."/>
            <person name="Bloem J."/>
            <person name="Labutti K."/>
            <person name="Salamov A."/>
            <person name="Andreopoulos B."/>
            <person name="Baker S."/>
            <person name="Barry K."/>
            <person name="Bills G."/>
            <person name="Bluhm B."/>
            <person name="Cannon C."/>
            <person name="Castanera R."/>
            <person name="Culley D."/>
            <person name="Daum C."/>
            <person name="Ezra D."/>
            <person name="Gonzalez J."/>
            <person name="Henrissat B."/>
            <person name="Kuo A."/>
            <person name="Liang C."/>
            <person name="Lipzen A."/>
            <person name="Lutzoni F."/>
            <person name="Magnuson J."/>
            <person name="Mondo S."/>
            <person name="Nolan M."/>
            <person name="Ohm R."/>
            <person name="Pangilinan J."/>
            <person name="Park H.-J."/>
            <person name="Ramirez L."/>
            <person name="Alfaro M."/>
            <person name="Sun H."/>
            <person name="Tritt A."/>
            <person name="Yoshinaga Y."/>
            <person name="Zwiers L.-H."/>
            <person name="Turgeon B."/>
            <person name="Goodwin S."/>
            <person name="Spatafora J."/>
            <person name="Crous P."/>
            <person name="Grigoriev I."/>
        </authorList>
    </citation>
    <scope>NUCLEOTIDE SEQUENCE</scope>
    <source>
        <strain evidence="2">CBS 130266</strain>
    </source>
</reference>
<proteinExistence type="predicted"/>
<dbReference type="EMBL" id="MU007090">
    <property type="protein sequence ID" value="KAF2422441.1"/>
    <property type="molecule type" value="Genomic_DNA"/>
</dbReference>
<gene>
    <name evidence="2" type="ORF">EJ08DRAFT_479879</name>
</gene>
<keyword evidence="3" id="KW-1185">Reference proteome</keyword>
<dbReference type="AlphaFoldDB" id="A0A9P4NI40"/>
<feature type="compositionally biased region" description="Polar residues" evidence="1">
    <location>
        <begin position="104"/>
        <end position="115"/>
    </location>
</feature>
<protein>
    <submittedName>
        <fullName evidence="2">Uncharacterized protein</fullName>
    </submittedName>
</protein>
<name>A0A9P4NI40_9PEZI</name>
<organism evidence="2 3">
    <name type="scientific">Tothia fuscella</name>
    <dbReference type="NCBI Taxonomy" id="1048955"/>
    <lineage>
        <taxon>Eukaryota</taxon>
        <taxon>Fungi</taxon>
        <taxon>Dikarya</taxon>
        <taxon>Ascomycota</taxon>
        <taxon>Pezizomycotina</taxon>
        <taxon>Dothideomycetes</taxon>
        <taxon>Pleosporomycetidae</taxon>
        <taxon>Venturiales</taxon>
        <taxon>Cylindrosympodiaceae</taxon>
        <taxon>Tothia</taxon>
    </lineage>
</organism>
<sequence length="162" mass="17709">MTVHGCNQPKVHTGIIALSPSQWGKKIPLIDLNDYVKGADLKDGFGQNQLKDLCTRIVELLSKGIIAKSEWVATPPASDTHALTVKQRLYMATINYINTINDIPNNGPKPTNPQFSGEGDEGEARVLPDEPEPVPVEAADLYKAMLFMDFIAAPEEPVPDTE</sequence>
<evidence type="ECO:0000313" key="3">
    <source>
        <dbReference type="Proteomes" id="UP000800235"/>
    </source>
</evidence>
<dbReference type="Proteomes" id="UP000800235">
    <property type="component" value="Unassembled WGS sequence"/>
</dbReference>
<dbReference type="OrthoDB" id="10426820at2759"/>
<accession>A0A9P4NI40</accession>